<dbReference type="Gene3D" id="3.40.630.30">
    <property type="match status" value="1"/>
</dbReference>
<dbReference type="EMBL" id="CP021455">
    <property type="protein sequence ID" value="ARU04920.1"/>
    <property type="molecule type" value="Genomic_DNA"/>
</dbReference>
<sequence length="325" mass="35147">MTTPHAADASEMALVESIRAASRTLVRELGFMKATIAATAHSPSAVHALMEIDAQGALTAVQLASLLDLDKSSVSRMVAKLLAAGELHEQAHPEDGRVKSLSLTPQGARTVERIHAFGQQQVLQALQHLNPTQQQSAAQGLATYAAGLKAHRLGRAEAPTSPITVHTGYQPGLIGRVAEMHAAFYAAHAGFGQYFESRVATELAAYTGRLQSPCNRIWTAQLHGRIVGSLAIDGEDLGDNKAHLRWFILDDGCRGSGIGRRLMAEAMAFCDIRGFDETHLWTFQGLDAARALYESFGFVCVHEWAGTQWGSRVTEQQFVRLAPRA</sequence>
<dbReference type="InterPro" id="IPR036390">
    <property type="entry name" value="WH_DNA-bd_sf"/>
</dbReference>
<organism evidence="4 5">
    <name type="scientific">Comamonas serinivorans</name>
    <dbReference type="NCBI Taxonomy" id="1082851"/>
    <lineage>
        <taxon>Bacteria</taxon>
        <taxon>Pseudomonadati</taxon>
        <taxon>Pseudomonadota</taxon>
        <taxon>Betaproteobacteria</taxon>
        <taxon>Burkholderiales</taxon>
        <taxon>Comamonadaceae</taxon>
        <taxon>Comamonas</taxon>
    </lineage>
</organism>
<dbReference type="PROSITE" id="PS51186">
    <property type="entry name" value="GNAT"/>
    <property type="match status" value="1"/>
</dbReference>
<dbReference type="Pfam" id="PF01047">
    <property type="entry name" value="MarR"/>
    <property type="match status" value="1"/>
</dbReference>
<dbReference type="KEGG" id="cser:CCO03_09690"/>
<accession>A0A1Y0EN92</accession>
<evidence type="ECO:0000259" key="3">
    <source>
        <dbReference type="PROSITE" id="PS51186"/>
    </source>
</evidence>
<evidence type="ECO:0000313" key="5">
    <source>
        <dbReference type="Proteomes" id="UP000196138"/>
    </source>
</evidence>
<feature type="domain" description="HTH marR-type" evidence="2">
    <location>
        <begin position="11"/>
        <end position="146"/>
    </location>
</feature>
<proteinExistence type="predicted"/>
<dbReference type="Gene3D" id="1.10.10.10">
    <property type="entry name" value="Winged helix-like DNA-binding domain superfamily/Winged helix DNA-binding domain"/>
    <property type="match status" value="1"/>
</dbReference>
<evidence type="ECO:0000256" key="1">
    <source>
        <dbReference type="ARBA" id="ARBA00022679"/>
    </source>
</evidence>
<dbReference type="InterPro" id="IPR000835">
    <property type="entry name" value="HTH_MarR-typ"/>
</dbReference>
<dbReference type="Pfam" id="PF00583">
    <property type="entry name" value="Acetyltransf_1"/>
    <property type="match status" value="1"/>
</dbReference>
<dbReference type="InterPro" id="IPR050769">
    <property type="entry name" value="NAT_camello-type"/>
</dbReference>
<dbReference type="PANTHER" id="PTHR13947:SF37">
    <property type="entry name" value="LD18367P"/>
    <property type="match status" value="1"/>
</dbReference>
<dbReference type="SUPFAM" id="SSF46785">
    <property type="entry name" value="Winged helix' DNA-binding domain"/>
    <property type="match status" value="1"/>
</dbReference>
<dbReference type="PANTHER" id="PTHR13947">
    <property type="entry name" value="GNAT FAMILY N-ACETYLTRANSFERASE"/>
    <property type="match status" value="1"/>
</dbReference>
<dbReference type="Proteomes" id="UP000196138">
    <property type="component" value="Chromosome"/>
</dbReference>
<dbReference type="InterPro" id="IPR000182">
    <property type="entry name" value="GNAT_dom"/>
</dbReference>
<dbReference type="PROSITE" id="PS50995">
    <property type="entry name" value="HTH_MARR_2"/>
    <property type="match status" value="1"/>
</dbReference>
<reference evidence="4 5" key="1">
    <citation type="submission" date="2017-05" db="EMBL/GenBank/DDBJ databases">
        <authorList>
            <person name="Song R."/>
            <person name="Chenine A.L."/>
            <person name="Ruprecht R.M."/>
        </authorList>
    </citation>
    <scope>NUCLEOTIDE SEQUENCE [LARGE SCALE GENOMIC DNA]</scope>
    <source>
        <strain evidence="4 5">DSM 26136</strain>
    </source>
</reference>
<dbReference type="AlphaFoldDB" id="A0A1Y0EN92"/>
<gene>
    <name evidence="4" type="ORF">CCO03_09690</name>
</gene>
<protein>
    <submittedName>
        <fullName evidence="4">MarR family transcriptional regulator</fullName>
    </submittedName>
</protein>
<keyword evidence="1" id="KW-0808">Transferase</keyword>
<dbReference type="RefSeq" id="WP_087280442.1">
    <property type="nucleotide sequence ID" value="NZ_CP021455.1"/>
</dbReference>
<dbReference type="GO" id="GO:0003700">
    <property type="term" value="F:DNA-binding transcription factor activity"/>
    <property type="evidence" value="ECO:0007669"/>
    <property type="project" value="InterPro"/>
</dbReference>
<evidence type="ECO:0000313" key="4">
    <source>
        <dbReference type="EMBL" id="ARU04920.1"/>
    </source>
</evidence>
<dbReference type="SMART" id="SM00347">
    <property type="entry name" value="HTH_MARR"/>
    <property type="match status" value="1"/>
</dbReference>
<dbReference type="SUPFAM" id="SSF55729">
    <property type="entry name" value="Acyl-CoA N-acyltransferases (Nat)"/>
    <property type="match status" value="1"/>
</dbReference>
<dbReference type="InterPro" id="IPR036388">
    <property type="entry name" value="WH-like_DNA-bd_sf"/>
</dbReference>
<dbReference type="CDD" id="cd04301">
    <property type="entry name" value="NAT_SF"/>
    <property type="match status" value="1"/>
</dbReference>
<dbReference type="GO" id="GO:0008080">
    <property type="term" value="F:N-acetyltransferase activity"/>
    <property type="evidence" value="ECO:0007669"/>
    <property type="project" value="InterPro"/>
</dbReference>
<keyword evidence="5" id="KW-1185">Reference proteome</keyword>
<feature type="domain" description="N-acetyltransferase" evidence="3">
    <location>
        <begin position="173"/>
        <end position="320"/>
    </location>
</feature>
<dbReference type="OrthoDB" id="273614at2"/>
<evidence type="ECO:0000259" key="2">
    <source>
        <dbReference type="PROSITE" id="PS50995"/>
    </source>
</evidence>
<name>A0A1Y0EN92_9BURK</name>
<dbReference type="InterPro" id="IPR016181">
    <property type="entry name" value="Acyl_CoA_acyltransferase"/>
</dbReference>